<dbReference type="InterPro" id="IPR002495">
    <property type="entry name" value="Glyco_trans_8"/>
</dbReference>
<evidence type="ECO:0000256" key="7">
    <source>
        <dbReference type="ARBA" id="ARBA00022989"/>
    </source>
</evidence>
<dbReference type="EC" id="2.4.2.42" evidence="11"/>
<keyword evidence="6" id="KW-0735">Signal-anchor</keyword>
<comment type="subcellular location">
    <subcellularLocation>
        <location evidence="1">Membrane</location>
        <topology evidence="1">Single-pass type II membrane protein</topology>
    </subcellularLocation>
</comment>
<organism evidence="14 15">
    <name type="scientific">Cherax quadricarinatus</name>
    <name type="common">Australian red claw crayfish</name>
    <dbReference type="NCBI Taxonomy" id="27406"/>
    <lineage>
        <taxon>Eukaryota</taxon>
        <taxon>Metazoa</taxon>
        <taxon>Ecdysozoa</taxon>
        <taxon>Arthropoda</taxon>
        <taxon>Crustacea</taxon>
        <taxon>Multicrustacea</taxon>
        <taxon>Malacostraca</taxon>
        <taxon>Eumalacostraca</taxon>
        <taxon>Eucarida</taxon>
        <taxon>Decapoda</taxon>
        <taxon>Pleocyemata</taxon>
        <taxon>Astacidea</taxon>
        <taxon>Parastacoidea</taxon>
        <taxon>Parastacidae</taxon>
        <taxon>Cherax</taxon>
    </lineage>
</organism>
<keyword evidence="7 13" id="KW-1133">Transmembrane helix</keyword>
<proteinExistence type="inferred from homology"/>
<comment type="function">
    <text evidence="10">Glycosyltransferase which elongates the O-linked glucose attached to EGF-like repeats in the extracellular domain of Notch proteins by catalyzing the addition of xylose.</text>
</comment>
<keyword evidence="5 13" id="KW-0812">Transmembrane</keyword>
<name>A0AAW0XIR8_CHEQU</name>
<reference evidence="14 15" key="1">
    <citation type="journal article" date="2024" name="BMC Genomics">
        <title>Genome assembly of redclaw crayfish (Cherax quadricarinatus) provides insights into its immune adaptation and hypoxia tolerance.</title>
        <authorList>
            <person name="Liu Z."/>
            <person name="Zheng J."/>
            <person name="Li H."/>
            <person name="Fang K."/>
            <person name="Wang S."/>
            <person name="He J."/>
            <person name="Zhou D."/>
            <person name="Weng S."/>
            <person name="Chi M."/>
            <person name="Gu Z."/>
            <person name="He J."/>
            <person name="Li F."/>
            <person name="Wang M."/>
        </authorList>
    </citation>
    <scope>NUCLEOTIDE SEQUENCE [LARGE SCALE GENOMIC DNA]</scope>
    <source>
        <strain evidence="14">ZL_2023a</strain>
    </source>
</reference>
<evidence type="ECO:0000256" key="8">
    <source>
        <dbReference type="ARBA" id="ARBA00023136"/>
    </source>
</evidence>
<dbReference type="Proteomes" id="UP001445076">
    <property type="component" value="Unassembled WGS sequence"/>
</dbReference>
<evidence type="ECO:0000313" key="14">
    <source>
        <dbReference type="EMBL" id="KAK8742880.1"/>
    </source>
</evidence>
<evidence type="ECO:0000256" key="9">
    <source>
        <dbReference type="ARBA" id="ARBA00023180"/>
    </source>
</evidence>
<dbReference type="AlphaFoldDB" id="A0AAW0XIR8"/>
<evidence type="ECO:0000256" key="4">
    <source>
        <dbReference type="ARBA" id="ARBA00022679"/>
    </source>
</evidence>
<dbReference type="InterPro" id="IPR051993">
    <property type="entry name" value="Glycosyltransferase_8"/>
</dbReference>
<evidence type="ECO:0000256" key="2">
    <source>
        <dbReference type="ARBA" id="ARBA00006351"/>
    </source>
</evidence>
<dbReference type="PANTHER" id="PTHR46012">
    <property type="entry name" value="IP22168P"/>
    <property type="match status" value="1"/>
</dbReference>
<keyword evidence="4" id="KW-0808">Transferase</keyword>
<feature type="transmembrane region" description="Helical" evidence="13">
    <location>
        <begin position="12"/>
        <end position="32"/>
    </location>
</feature>
<protein>
    <recommendedName>
        <fullName evidence="11">UDP-D-xylose:beta-D-glucoside alpha-1,3-D-xylosyltransferase</fullName>
        <ecNumber evidence="11">2.4.2.42</ecNumber>
    </recommendedName>
</protein>
<evidence type="ECO:0000256" key="13">
    <source>
        <dbReference type="SAM" id="Phobius"/>
    </source>
</evidence>
<comment type="caution">
    <text evidence="14">The sequence shown here is derived from an EMBL/GenBank/DDBJ whole genome shotgun (WGS) entry which is preliminary data.</text>
</comment>
<keyword evidence="15" id="KW-1185">Reference proteome</keyword>
<keyword evidence="9" id="KW-0325">Glycoprotein</keyword>
<dbReference type="SUPFAM" id="SSF53448">
    <property type="entry name" value="Nucleotide-diphospho-sugar transferases"/>
    <property type="match status" value="1"/>
</dbReference>
<gene>
    <name evidence="14" type="ORF">OTU49_001707</name>
</gene>
<evidence type="ECO:0000256" key="1">
    <source>
        <dbReference type="ARBA" id="ARBA00004606"/>
    </source>
</evidence>
<evidence type="ECO:0000256" key="12">
    <source>
        <dbReference type="ARBA" id="ARBA00049181"/>
    </source>
</evidence>
<comment type="catalytic activity">
    <reaction evidence="12">
        <text>3-O-(beta-D-glucosyl)-L-seryl-[EGF-like domain protein] + UDP-alpha-D-xylose = 3-O-[alpha-D-xylosyl-(1-&gt;3)-beta-D-glucosyl]-L-seryl-[EGF-like domain protein] + UDP + H(+)</text>
        <dbReference type="Rhea" id="RHEA:56064"/>
        <dbReference type="Rhea" id="RHEA-COMP:14610"/>
        <dbReference type="Rhea" id="RHEA-COMP:14611"/>
        <dbReference type="ChEBI" id="CHEBI:15378"/>
        <dbReference type="ChEBI" id="CHEBI:57632"/>
        <dbReference type="ChEBI" id="CHEBI:58223"/>
        <dbReference type="ChEBI" id="CHEBI:140575"/>
        <dbReference type="ChEBI" id="CHEBI:140576"/>
        <dbReference type="EC" id="2.4.2.42"/>
    </reaction>
</comment>
<dbReference type="Gene3D" id="3.90.550.10">
    <property type="entry name" value="Spore Coat Polysaccharide Biosynthesis Protein SpsA, Chain A"/>
    <property type="match status" value="1"/>
</dbReference>
<comment type="similarity">
    <text evidence="2">Belongs to the glycosyltransferase 8 family.</text>
</comment>
<evidence type="ECO:0000256" key="5">
    <source>
        <dbReference type="ARBA" id="ARBA00022692"/>
    </source>
</evidence>
<keyword evidence="3" id="KW-0328">Glycosyltransferase</keyword>
<dbReference type="InterPro" id="IPR029044">
    <property type="entry name" value="Nucleotide-diphossugar_trans"/>
</dbReference>
<dbReference type="Pfam" id="PF01501">
    <property type="entry name" value="Glyco_transf_8"/>
    <property type="match status" value="1"/>
</dbReference>
<evidence type="ECO:0000256" key="3">
    <source>
        <dbReference type="ARBA" id="ARBA00022676"/>
    </source>
</evidence>
<dbReference type="EMBL" id="JARKIK010000027">
    <property type="protein sequence ID" value="KAK8742880.1"/>
    <property type="molecule type" value="Genomic_DNA"/>
</dbReference>
<evidence type="ECO:0000313" key="15">
    <source>
        <dbReference type="Proteomes" id="UP001445076"/>
    </source>
</evidence>
<keyword evidence="8 13" id="KW-0472">Membrane</keyword>
<evidence type="ECO:0000256" key="11">
    <source>
        <dbReference type="ARBA" id="ARBA00038854"/>
    </source>
</evidence>
<evidence type="ECO:0000256" key="6">
    <source>
        <dbReference type="ARBA" id="ARBA00022968"/>
    </source>
</evidence>
<accession>A0AAW0XIR8</accession>
<evidence type="ECO:0000256" key="10">
    <source>
        <dbReference type="ARBA" id="ARBA00037301"/>
    </source>
</evidence>
<sequence>MGNFASPVACSLVVVASLCLLNFLIVVPHYFYKMTPVENIPQNTKESPVTGSPSIQAPMVVVVCEAALNNGSHQSLVNNATTVKDIEKYVDLLRESWTRQLEQLNSMLKTLLYFSKSDKWRIIVMTDTVSTFNKVIKLTHTFPERHRQRLELQHEKVWFPDKYPGIKEHWRPCVWAKQFLAEALPHEDSVVYFDTDVVFLGPAEEVWSLLRSMKTGQAVSLAPEPQYILDNPKRPYAGRAGLNTGVIIANLTRLRQLPGGGLGSAILREGSFYPLPRHDQDALNHFLMNKPHLVQEVTSRWNFAPSSCFSSAPSCPDCVSAGILVLHGADMSFYRNVERKFLTMYNAVKWLKLDENPSVLLNNVTLQLSHKDSWTPYFPCSNYTNINLALTQGLSHASSLHDHPSII</sequence>
<dbReference type="PANTHER" id="PTHR46012:SF2">
    <property type="entry name" value="IP22168P"/>
    <property type="match status" value="1"/>
</dbReference>
<dbReference type="GO" id="GO:0140563">
    <property type="term" value="F:UDP-D-xylose:beta-D-glucoside alpha-1,3-D-xylosyltransferase activity"/>
    <property type="evidence" value="ECO:0007669"/>
    <property type="project" value="UniProtKB-EC"/>
</dbReference>
<dbReference type="GO" id="GO:0016266">
    <property type="term" value="P:protein O-linked glycosylation via N-acetyl-galactosamine"/>
    <property type="evidence" value="ECO:0007669"/>
    <property type="project" value="TreeGrafter"/>
</dbReference>
<dbReference type="GO" id="GO:0016020">
    <property type="term" value="C:membrane"/>
    <property type="evidence" value="ECO:0007669"/>
    <property type="project" value="UniProtKB-SubCell"/>
</dbReference>